<evidence type="ECO:0000256" key="1">
    <source>
        <dbReference type="SAM" id="SignalP"/>
    </source>
</evidence>
<keyword evidence="3" id="KW-1185">Reference proteome</keyword>
<name>A0AAD9PHR3_9APIC</name>
<dbReference type="Proteomes" id="UP001214638">
    <property type="component" value="Unassembled WGS sequence"/>
</dbReference>
<organism evidence="2 3">
    <name type="scientific">Babesia duncani</name>
    <dbReference type="NCBI Taxonomy" id="323732"/>
    <lineage>
        <taxon>Eukaryota</taxon>
        <taxon>Sar</taxon>
        <taxon>Alveolata</taxon>
        <taxon>Apicomplexa</taxon>
        <taxon>Aconoidasida</taxon>
        <taxon>Piroplasmida</taxon>
        <taxon>Babesiidae</taxon>
        <taxon>Babesia</taxon>
    </lineage>
</organism>
<dbReference type="GeneID" id="94337679"/>
<proteinExistence type="predicted"/>
<evidence type="ECO:0000313" key="2">
    <source>
        <dbReference type="EMBL" id="KAK2195082.1"/>
    </source>
</evidence>
<keyword evidence="1" id="KW-0732">Signal</keyword>
<feature type="signal peptide" evidence="1">
    <location>
        <begin position="1"/>
        <end position="22"/>
    </location>
</feature>
<dbReference type="EMBL" id="JALLKP010000005">
    <property type="protein sequence ID" value="KAK2195082.1"/>
    <property type="molecule type" value="Genomic_DNA"/>
</dbReference>
<dbReference type="RefSeq" id="XP_067801925.1">
    <property type="nucleotide sequence ID" value="XM_067948394.1"/>
</dbReference>
<gene>
    <name evidence="2" type="ORF">BdWA1_003382</name>
</gene>
<sequence>MSLITTTSLIVMVSSWIYASNAEHPVKLDEWSNIKNWAESNLSAGSKNSSENIDPVGEHKVNEASEGSNSVNKLDGLLSERSKLNEAETKEDHKALLNKIDSFTKSSEFQTNQKYTLIFKPIIAVFKKMDTVLHEFATHVTDASKTLEMLDQRRKDTLESFYNNLKDVSNIRKDSSNKTGDGDIHRDSTLREIIGAIRNKFDANIEIIKKYVILCLERKARYDGALLVFEAVKLELGKLLLKLGDKLPLRDNSDISLDGIYLHISRLKDDMERDKLLLMKEVEKKKEKIYEGIAEIVNKWRDRNSTNNLRATDESINVRNMAKKIINMNEGVLEYDFKSAGASNFFGQCKEDIEKALVGVSEYFVQRTDEHTKEYIEEAKRKIFKDATPENDKRIEKVEKQEPIITNITMPEEGVAENGGCGKGMVPAYDSSISSIPAPCVKVDVPVAARHGG</sequence>
<accession>A0AAD9PHR3</accession>
<dbReference type="AlphaFoldDB" id="A0AAD9PHR3"/>
<reference evidence="2" key="1">
    <citation type="journal article" date="2023" name="Nat. Microbiol.">
        <title>Babesia duncani multi-omics identifies virulence factors and drug targets.</title>
        <authorList>
            <person name="Singh P."/>
            <person name="Lonardi S."/>
            <person name="Liang Q."/>
            <person name="Vydyam P."/>
            <person name="Khabirova E."/>
            <person name="Fang T."/>
            <person name="Gihaz S."/>
            <person name="Thekkiniath J."/>
            <person name="Munshi M."/>
            <person name="Abel S."/>
            <person name="Ciampossin L."/>
            <person name="Batugedara G."/>
            <person name="Gupta M."/>
            <person name="Lu X.M."/>
            <person name="Lenz T."/>
            <person name="Chakravarty S."/>
            <person name="Cornillot E."/>
            <person name="Hu Y."/>
            <person name="Ma W."/>
            <person name="Gonzalez L.M."/>
            <person name="Sanchez S."/>
            <person name="Estrada K."/>
            <person name="Sanchez-Flores A."/>
            <person name="Montero E."/>
            <person name="Harb O.S."/>
            <person name="Le Roch K.G."/>
            <person name="Mamoun C.B."/>
        </authorList>
    </citation>
    <scope>NUCLEOTIDE SEQUENCE</scope>
    <source>
        <strain evidence="2">WA1</strain>
    </source>
</reference>
<feature type="chain" id="PRO_5041969274" evidence="1">
    <location>
        <begin position="23"/>
        <end position="453"/>
    </location>
</feature>
<evidence type="ECO:0000313" key="3">
    <source>
        <dbReference type="Proteomes" id="UP001214638"/>
    </source>
</evidence>
<comment type="caution">
    <text evidence="2">The sequence shown here is derived from an EMBL/GenBank/DDBJ whole genome shotgun (WGS) entry which is preliminary data.</text>
</comment>
<protein>
    <submittedName>
        <fullName evidence="2">Uncharacterized protein</fullName>
    </submittedName>
</protein>
<dbReference type="KEGG" id="bdw:94337679"/>